<name>X0TVB4_9ZZZZ</name>
<feature type="domain" description="Cysteinyl-tRNA ligase anticodon binding" evidence="1">
    <location>
        <begin position="46"/>
        <end position="86"/>
    </location>
</feature>
<comment type="caution">
    <text evidence="2">The sequence shown here is derived from an EMBL/GenBank/DDBJ whole genome shotgun (WGS) entry which is preliminary data.</text>
</comment>
<reference evidence="2" key="1">
    <citation type="journal article" date="2014" name="Front. Microbiol.">
        <title>High frequency of phylogenetically diverse reductive dehalogenase-homologous genes in deep subseafloor sedimentary metagenomes.</title>
        <authorList>
            <person name="Kawai M."/>
            <person name="Futagami T."/>
            <person name="Toyoda A."/>
            <person name="Takaki Y."/>
            <person name="Nishi S."/>
            <person name="Hori S."/>
            <person name="Arai W."/>
            <person name="Tsubouchi T."/>
            <person name="Morono Y."/>
            <person name="Uchiyama I."/>
            <person name="Ito T."/>
            <person name="Fujiyama A."/>
            <person name="Inagaki F."/>
            <person name="Takami H."/>
        </authorList>
    </citation>
    <scope>NUCLEOTIDE SEQUENCE</scope>
    <source>
        <strain evidence="2">Expedition CK06-06</strain>
    </source>
</reference>
<dbReference type="AlphaFoldDB" id="X0TVB4"/>
<dbReference type="InterPro" id="IPR056411">
    <property type="entry name" value="CysS_C"/>
</dbReference>
<dbReference type="GO" id="GO:0006418">
    <property type="term" value="P:tRNA aminoacylation for protein translation"/>
    <property type="evidence" value="ECO:0007669"/>
    <property type="project" value="InterPro"/>
</dbReference>
<gene>
    <name evidence="2" type="ORF">S01H1_30375</name>
</gene>
<dbReference type="GO" id="GO:0005524">
    <property type="term" value="F:ATP binding"/>
    <property type="evidence" value="ECO:0007669"/>
    <property type="project" value="InterPro"/>
</dbReference>
<protein>
    <recommendedName>
        <fullName evidence="1">Cysteinyl-tRNA ligase anticodon binding domain-containing protein</fullName>
    </recommendedName>
</protein>
<feature type="non-terminal residue" evidence="2">
    <location>
        <position position="1"/>
    </location>
</feature>
<proteinExistence type="predicted"/>
<organism evidence="2">
    <name type="scientific">marine sediment metagenome</name>
    <dbReference type="NCBI Taxonomy" id="412755"/>
    <lineage>
        <taxon>unclassified sequences</taxon>
        <taxon>metagenomes</taxon>
        <taxon>ecological metagenomes</taxon>
    </lineage>
</organism>
<accession>X0TVB4</accession>
<dbReference type="EMBL" id="BARS01018688">
    <property type="protein sequence ID" value="GAF97194.1"/>
    <property type="molecule type" value="Genomic_DNA"/>
</dbReference>
<evidence type="ECO:0000313" key="2">
    <source>
        <dbReference type="EMBL" id="GAF97194.1"/>
    </source>
</evidence>
<sequence>QPVSRGTLAAIDGLYRELGGQVLGIIPHDLTQDVGGELVEGLMNIVLGIRQQYREVKDWEQADALRRQLTELGVVVEDQPEGATWRVERGGG</sequence>
<dbReference type="Pfam" id="PF23493">
    <property type="entry name" value="CysS_C"/>
    <property type="match status" value="1"/>
</dbReference>
<dbReference type="GO" id="GO:0004812">
    <property type="term" value="F:aminoacyl-tRNA ligase activity"/>
    <property type="evidence" value="ECO:0007669"/>
    <property type="project" value="InterPro"/>
</dbReference>
<dbReference type="InterPro" id="IPR009080">
    <property type="entry name" value="tRNAsynth_Ia_anticodon-bd"/>
</dbReference>
<dbReference type="Gene3D" id="1.20.120.1910">
    <property type="entry name" value="Cysteine-tRNA ligase, C-terminal anti-codon recognition domain"/>
    <property type="match status" value="1"/>
</dbReference>
<dbReference type="SUPFAM" id="SSF47323">
    <property type="entry name" value="Anticodon-binding domain of a subclass of class I aminoacyl-tRNA synthetases"/>
    <property type="match status" value="1"/>
</dbReference>
<evidence type="ECO:0000259" key="1">
    <source>
        <dbReference type="Pfam" id="PF23493"/>
    </source>
</evidence>